<evidence type="ECO:0000256" key="16">
    <source>
        <dbReference type="ARBA" id="ARBA00037928"/>
    </source>
</evidence>
<keyword evidence="6" id="KW-0028">Amino-acid biosynthesis</keyword>
<dbReference type="InterPro" id="IPR017932">
    <property type="entry name" value="GATase_2_dom"/>
</dbReference>
<evidence type="ECO:0000259" key="19">
    <source>
        <dbReference type="PROSITE" id="PS51278"/>
    </source>
</evidence>
<evidence type="ECO:0000256" key="1">
    <source>
        <dbReference type="ARBA" id="ARBA00001917"/>
    </source>
</evidence>
<comment type="cofactor">
    <cofactor evidence="1">
        <name>FMN</name>
        <dbReference type="ChEBI" id="CHEBI:58210"/>
    </cofactor>
</comment>
<dbReference type="MEROPS" id="C44.003"/>
<name>B2J5A4_NOSP7</name>
<evidence type="ECO:0000256" key="2">
    <source>
        <dbReference type="ARBA" id="ARBA00001927"/>
    </source>
</evidence>
<dbReference type="NCBIfam" id="NF008730">
    <property type="entry name" value="PRK11750.1"/>
    <property type="match status" value="1"/>
</dbReference>
<dbReference type="GO" id="GO:0006537">
    <property type="term" value="P:glutamate biosynthetic process"/>
    <property type="evidence" value="ECO:0007669"/>
    <property type="project" value="UniProtKB-KW"/>
</dbReference>
<evidence type="ECO:0000256" key="6">
    <source>
        <dbReference type="ARBA" id="ARBA00022605"/>
    </source>
</evidence>
<dbReference type="PROSITE" id="PS51278">
    <property type="entry name" value="GATASE_TYPE_2"/>
    <property type="match status" value="1"/>
</dbReference>
<dbReference type="CDD" id="cd00713">
    <property type="entry name" value="GltS"/>
    <property type="match status" value="1"/>
</dbReference>
<keyword evidence="13" id="KW-0411">Iron-sulfur</keyword>
<dbReference type="PANTHER" id="PTHR11938:SF133">
    <property type="entry name" value="GLUTAMATE SYNTHASE (NADH)"/>
    <property type="match status" value="1"/>
</dbReference>
<keyword evidence="15" id="KW-0003">3Fe-4S</keyword>
<dbReference type="STRING" id="63737.Npun_R3877"/>
<protein>
    <recommendedName>
        <fullName evidence="17">glutamate synthase (ferredoxin)</fullName>
        <ecNumber evidence="17">1.4.7.1</ecNumber>
    </recommendedName>
</protein>
<organism evidence="20 21">
    <name type="scientific">Nostoc punctiforme (strain ATCC 29133 / PCC 73102)</name>
    <dbReference type="NCBI Taxonomy" id="63737"/>
    <lineage>
        <taxon>Bacteria</taxon>
        <taxon>Bacillati</taxon>
        <taxon>Cyanobacteriota</taxon>
        <taxon>Cyanophyceae</taxon>
        <taxon>Nostocales</taxon>
        <taxon>Nostocaceae</taxon>
        <taxon>Nostoc</taxon>
    </lineage>
</organism>
<evidence type="ECO:0000256" key="9">
    <source>
        <dbReference type="ARBA" id="ARBA00022723"/>
    </source>
</evidence>
<evidence type="ECO:0000256" key="14">
    <source>
        <dbReference type="ARBA" id="ARBA00023164"/>
    </source>
</evidence>
<dbReference type="eggNOG" id="COG0067">
    <property type="taxonomic scope" value="Bacteria"/>
</dbReference>
<dbReference type="eggNOG" id="COG0070">
    <property type="taxonomic scope" value="Bacteria"/>
</dbReference>
<dbReference type="RefSeq" id="WP_012410232.1">
    <property type="nucleotide sequence ID" value="NC_010628.1"/>
</dbReference>
<dbReference type="Gene3D" id="2.160.20.60">
    <property type="entry name" value="Glutamate synthase, alpha subunit, C-terminal domain"/>
    <property type="match status" value="1"/>
</dbReference>
<dbReference type="Gene3D" id="3.20.20.70">
    <property type="entry name" value="Aldolase class I"/>
    <property type="match status" value="2"/>
</dbReference>
<keyword evidence="10" id="KW-0315">Glutamine amidotransferase</keyword>
<keyword evidence="8" id="KW-0288">FMN</keyword>
<evidence type="ECO:0000256" key="10">
    <source>
        <dbReference type="ARBA" id="ARBA00022962"/>
    </source>
</evidence>
<evidence type="ECO:0000256" key="15">
    <source>
        <dbReference type="ARBA" id="ARBA00023291"/>
    </source>
</evidence>
<feature type="region of interest" description="Disordered" evidence="18">
    <location>
        <begin position="1540"/>
        <end position="1561"/>
    </location>
</feature>
<dbReference type="FunFam" id="3.20.20.70:FF:000084">
    <property type="entry name" value="Ferredoxin-dependent glutamate synthase, chloroplastic"/>
    <property type="match status" value="1"/>
</dbReference>
<dbReference type="SUPFAM" id="SSF56235">
    <property type="entry name" value="N-terminal nucleophile aminohydrolases (Ntn hydrolases)"/>
    <property type="match status" value="1"/>
</dbReference>
<evidence type="ECO:0000256" key="7">
    <source>
        <dbReference type="ARBA" id="ARBA00022630"/>
    </source>
</evidence>
<accession>B2J5A4</accession>
<gene>
    <name evidence="20" type="ordered locus">Npun_R3877</name>
</gene>
<keyword evidence="21" id="KW-1185">Reference proteome</keyword>
<dbReference type="InterPro" id="IPR002932">
    <property type="entry name" value="Glu_synthdom"/>
</dbReference>
<dbReference type="KEGG" id="npu:Npun_R3877"/>
<dbReference type="Pfam" id="PF01645">
    <property type="entry name" value="Glu_synthase"/>
    <property type="match status" value="1"/>
</dbReference>
<evidence type="ECO:0000256" key="4">
    <source>
        <dbReference type="ARBA" id="ARBA00004909"/>
    </source>
</evidence>
<dbReference type="PhylomeDB" id="B2J5A4"/>
<sequence>MNNQPMNQEQKITANINSRDTYQGQKWLVEERDACGVGFIAHRQNHTSHEIVEKALAALTCLEHRGGCSADRDSGDGAGVLTAIPWDLFQQDFAQRGKEFPSTNNIAVGMIFLPQDQEAAQKARAAVEQVATEEKLIVLGWRVVPVQSDLLGVQARENQPQIEQVLLASVDKSSDELERQLYITRRRISKVATNISEEFYICSLSSRTIVYKGMVRSAVLGEFYQDLKNPVYKSAFAVYHRRFSTNTMPKWPLAQPMRLLGHNGEINTLLGNINWMMAREASLNHPVWGDRIKELKPLVHIDNSDSATLDNVLELLVCSGRTPLEALMIMVPEAYQNQPSLHESPEIVDFYEYYSGLQEAWDGPALLVFSDGKKVGATLDRNGLRPARYLITKDDYIVVASEAGVVDFPEADIVEKGRLGPGQMIAVDLVNHEVLKNWEIKQRIAKQHPYGEWLQQYRQELKSLVISHPSLVNGNGKGQMTNDSGQLTIDKQTLLQLQTAFGYTTEDVEMVIQPMAIAGSEPTFCMGDDIPLAVLSTKSHLLYDYFKQRFAQVTNPAIDPLREKLVMSLKVELGERGNLLEPKPEYARRLKLESPVLTDGELEAIKLSGFATAELSTLFAIANGPEGLKAAVESLQAQAAESVRAGAKILILSDKENDGITTEYTYIPPLLAVGAVHHHLIREGLRMKTSLIVNTAQCWSTHHFACLIGYGAGAVCPYMALDTVRDWCIDPRTQKLMGVQKIPTLTVEQALGNYRKAVESGLLKILSKMGISLLSSYQAAQIFEAIGIGKDLIELGFRGTTSRIGGLSVSELADEVLSFHVKAFPELTTKKLENLGFVQYRPGGEYHMNSPEMVKALHKALDGKNYDHYEVYKKHLQGRPVTALRDLLDFQGERTPISIEEVESVAEIVKRFCTGGMSLGALSREAHETLAIAMNRIGGKSNSGEGGEDPVRYKVLDDVDESGNSPTLPHLKGLRNGDKAFSAIKQVASGRFGVTPEYLVNAKQIEIKIAQGAKPGEGGQLPGPKVSQYIAMLRRSKPGVTLISPPPHHDIYSIEDLAQLIFDLHQINPKAKVSVKLVSEVGIGTIAAGVAKANADIIQVSGHDGGTGASPLSSIKHAGSPWELGLSEVHRVLMENSLRDRVILRVDGGLKSGWDVVIGALMGAEEFGFGSIAMIAEGCIMARICHTNNCPVGVASQKEELRKRFTGIPEQVVNFFYFIAEEVRSLLARLGYRSLSEIIGRADLLKLRPEAKLTKTRSLNLDCLLKLPDTRDNRSWLLHEEVHSNGVVLDDKFLADPDIQAAIRDQSSVKKTYPIVNTDRTVGTRLAGAIASQYGDSGFDGQINLKFTGSVGQSFGAFNLPGISLSLEGEANDYVGKGMHGGEIIIKPPTDATYNASQNVIVGNTCLYGATGGMLFANGQAGERFAVRNSKGIAVIEGAGDHCCEYMTGGVIVVLGKVGRNVAAGMTGGLAYFLDEDDSFRELVNPEIVKIQRVITEVGAKQLQELIQTHAERTGSLKAKKILQNWQEFLPKFWQLVPPSEADSPEANPEKITELSLVTSH</sequence>
<keyword evidence="7" id="KW-0285">Flavoprotein</keyword>
<dbReference type="eggNOG" id="COG0069">
    <property type="taxonomic scope" value="Bacteria"/>
</dbReference>
<dbReference type="HOGENOM" id="CLU_000422_8_2_3"/>
<evidence type="ECO:0000313" key="21">
    <source>
        <dbReference type="Proteomes" id="UP000001191"/>
    </source>
</evidence>
<evidence type="ECO:0000256" key="11">
    <source>
        <dbReference type="ARBA" id="ARBA00023002"/>
    </source>
</evidence>
<dbReference type="GO" id="GO:0046872">
    <property type="term" value="F:metal ion binding"/>
    <property type="evidence" value="ECO:0007669"/>
    <property type="project" value="UniProtKB-KW"/>
</dbReference>
<evidence type="ECO:0000256" key="13">
    <source>
        <dbReference type="ARBA" id="ARBA00023014"/>
    </source>
</evidence>
<dbReference type="FunFam" id="3.60.20.10:FF:000001">
    <property type="entry name" value="Glutamate synthase, large subunit"/>
    <property type="match status" value="1"/>
</dbReference>
<dbReference type="GO" id="GO:0051538">
    <property type="term" value="F:3 iron, 4 sulfur cluster binding"/>
    <property type="evidence" value="ECO:0007669"/>
    <property type="project" value="UniProtKB-KW"/>
</dbReference>
<dbReference type="Proteomes" id="UP000001191">
    <property type="component" value="Chromosome"/>
</dbReference>
<evidence type="ECO:0000256" key="18">
    <source>
        <dbReference type="SAM" id="MobiDB-lite"/>
    </source>
</evidence>
<dbReference type="Gene3D" id="3.60.20.10">
    <property type="entry name" value="Glutamine Phosphoribosylpyrophosphate, subunit 1, domain 1"/>
    <property type="match status" value="1"/>
</dbReference>
<dbReference type="GO" id="GO:0019676">
    <property type="term" value="P:ammonia assimilation cycle"/>
    <property type="evidence" value="ECO:0007669"/>
    <property type="project" value="TreeGrafter"/>
</dbReference>
<dbReference type="InterPro" id="IPR006982">
    <property type="entry name" value="Glu_synth_centr_N"/>
</dbReference>
<comment type="pathway">
    <text evidence="16">Amino-acid biosynthesis; L-glutamate biosynthesis via GLT pathway; L-glutamate from 2-oxoglutarate and L-glutamine (ferredoxin route): step 1/1.</text>
</comment>
<evidence type="ECO:0000256" key="8">
    <source>
        <dbReference type="ARBA" id="ARBA00022643"/>
    </source>
</evidence>
<evidence type="ECO:0000256" key="3">
    <source>
        <dbReference type="ARBA" id="ARBA00004802"/>
    </source>
</evidence>
<dbReference type="SUPFAM" id="SSF51395">
    <property type="entry name" value="FMN-linked oxidoreductases"/>
    <property type="match status" value="1"/>
</dbReference>
<reference evidence="20 21" key="2">
    <citation type="journal article" date="2013" name="Plant Physiol.">
        <title>A Nostoc punctiforme Sugar Transporter Necessary to Establish a Cyanobacterium-Plant Symbiosis.</title>
        <authorList>
            <person name="Ekman M."/>
            <person name="Picossi S."/>
            <person name="Campbell E.L."/>
            <person name="Meeks J.C."/>
            <person name="Flores E."/>
        </authorList>
    </citation>
    <scope>NUCLEOTIDE SEQUENCE [LARGE SCALE GENOMIC DNA]</scope>
    <source>
        <strain evidence="21">ATCC 29133 / PCC 73102</strain>
    </source>
</reference>
<dbReference type="Pfam" id="PF00310">
    <property type="entry name" value="GATase_2"/>
    <property type="match status" value="1"/>
</dbReference>
<dbReference type="EC" id="1.4.7.1" evidence="17"/>
<dbReference type="OrthoDB" id="9758182at2"/>
<dbReference type="PANTHER" id="PTHR11938">
    <property type="entry name" value="FAD NADPH DEHYDROGENASE/OXIDOREDUCTASE"/>
    <property type="match status" value="1"/>
</dbReference>
<dbReference type="FunFam" id="2.160.20.60:FF:000003">
    <property type="entry name" value="Ferredoxin-dependent glutamate synthase, chloroplastic"/>
    <property type="match status" value="1"/>
</dbReference>
<dbReference type="Pfam" id="PF01493">
    <property type="entry name" value="GXGXG"/>
    <property type="match status" value="1"/>
</dbReference>
<dbReference type="GO" id="GO:0016041">
    <property type="term" value="F:glutamate synthase (ferredoxin) activity"/>
    <property type="evidence" value="ECO:0007669"/>
    <property type="project" value="UniProtKB-EC"/>
</dbReference>
<evidence type="ECO:0000256" key="12">
    <source>
        <dbReference type="ARBA" id="ARBA00023004"/>
    </source>
</evidence>
<evidence type="ECO:0000256" key="17">
    <source>
        <dbReference type="ARBA" id="ARBA00039085"/>
    </source>
</evidence>
<evidence type="ECO:0000313" key="20">
    <source>
        <dbReference type="EMBL" id="ACC82261.1"/>
    </source>
</evidence>
<comment type="similarity">
    <text evidence="5">Belongs to the glutamate synthase family.</text>
</comment>
<dbReference type="EMBL" id="CP001037">
    <property type="protein sequence ID" value="ACC82261.1"/>
    <property type="molecule type" value="Genomic_DNA"/>
</dbReference>
<dbReference type="InterPro" id="IPR002489">
    <property type="entry name" value="Glu_synth_asu_C"/>
</dbReference>
<comment type="pathway">
    <text evidence="3">Energy metabolism; nitrogen metabolism.</text>
</comment>
<dbReference type="CDD" id="cd00982">
    <property type="entry name" value="gltB_C"/>
    <property type="match status" value="1"/>
</dbReference>
<dbReference type="SUPFAM" id="SSF69336">
    <property type="entry name" value="Alpha subunit of glutamate synthase, C-terminal domain"/>
    <property type="match status" value="1"/>
</dbReference>
<proteinExistence type="inferred from homology"/>
<dbReference type="InterPro" id="IPR036485">
    <property type="entry name" value="Glu_synth_asu_C_sf"/>
</dbReference>
<keyword evidence="11 20" id="KW-0560">Oxidoreductase</keyword>
<dbReference type="InterPro" id="IPR050711">
    <property type="entry name" value="ET-N_metabolism_enzyme"/>
</dbReference>
<dbReference type="InterPro" id="IPR029055">
    <property type="entry name" value="Ntn_hydrolases_N"/>
</dbReference>
<feature type="domain" description="Glutamine amidotransferase type-2" evidence="19">
    <location>
        <begin position="35"/>
        <end position="430"/>
    </location>
</feature>
<comment type="cofactor">
    <cofactor evidence="2">
        <name>[3Fe-4S] cluster</name>
        <dbReference type="ChEBI" id="CHEBI:21137"/>
    </cofactor>
</comment>
<keyword evidence="14" id="KW-0314">Glutamate biosynthesis</keyword>
<comment type="pathway">
    <text evidence="4">Nitrogen metabolism.</text>
</comment>
<keyword evidence="12" id="KW-0408">Iron</keyword>
<evidence type="ECO:0000256" key="5">
    <source>
        <dbReference type="ARBA" id="ARBA00009716"/>
    </source>
</evidence>
<keyword evidence="9" id="KW-0479">Metal-binding</keyword>
<dbReference type="EnsemblBacteria" id="ACC82261">
    <property type="protein sequence ID" value="ACC82261"/>
    <property type="gene ID" value="Npun_R3877"/>
</dbReference>
<dbReference type="InterPro" id="IPR013785">
    <property type="entry name" value="Aldolase_TIM"/>
</dbReference>
<dbReference type="Pfam" id="PF04898">
    <property type="entry name" value="Glu_syn_central"/>
    <property type="match status" value="1"/>
</dbReference>
<dbReference type="CDD" id="cd02808">
    <property type="entry name" value="GltS_FMN"/>
    <property type="match status" value="1"/>
</dbReference>
<reference evidence="21" key="1">
    <citation type="submission" date="2008-04" db="EMBL/GenBank/DDBJ databases">
        <title>Complete sequence of chromosome of Nostoc punctiforme ATCC 29133.</title>
        <authorList>
            <consortium name="US DOE Joint Genome Institute"/>
            <person name="Copeland A."/>
            <person name="Lucas S."/>
            <person name="Lapidus A."/>
            <person name="Glavina del Rio T."/>
            <person name="Dalin E."/>
            <person name="Tice H."/>
            <person name="Pitluck S."/>
            <person name="Chain P."/>
            <person name="Malfatti S."/>
            <person name="Shin M."/>
            <person name="Vergez L."/>
            <person name="Schmutz J."/>
            <person name="Larimer F."/>
            <person name="Land M."/>
            <person name="Hauser L."/>
            <person name="Kyrpides N."/>
            <person name="Kim E."/>
            <person name="Meeks J.C."/>
            <person name="Elhai J."/>
            <person name="Campbell E.L."/>
            <person name="Thiel T."/>
            <person name="Longmire J."/>
            <person name="Potts M."/>
            <person name="Atlas R."/>
        </authorList>
    </citation>
    <scope>NUCLEOTIDE SEQUENCE [LARGE SCALE GENOMIC DNA]</scope>
    <source>
        <strain evidence="21">ATCC 29133 / PCC 73102</strain>
    </source>
</reference>